<organism evidence="4 5">
    <name type="scientific">Siansivirga zeaxanthinifaciens CC-SAMT-1</name>
    <dbReference type="NCBI Taxonomy" id="1454006"/>
    <lineage>
        <taxon>Bacteria</taxon>
        <taxon>Pseudomonadati</taxon>
        <taxon>Bacteroidota</taxon>
        <taxon>Flavobacteriia</taxon>
        <taxon>Flavobacteriales</taxon>
        <taxon>Flavobacteriaceae</taxon>
        <taxon>Siansivirga</taxon>
    </lineage>
</organism>
<name>A0A0C5WFB8_9FLAO</name>
<dbReference type="HOGENOM" id="CLU_452610_0_0_10"/>
<evidence type="ECO:0000313" key="5">
    <source>
        <dbReference type="Proteomes" id="UP000032229"/>
    </source>
</evidence>
<dbReference type="InterPro" id="IPR026444">
    <property type="entry name" value="Secre_tail"/>
</dbReference>
<keyword evidence="5" id="KW-1185">Reference proteome</keyword>
<evidence type="ECO:0000259" key="3">
    <source>
        <dbReference type="Pfam" id="PF18962"/>
    </source>
</evidence>
<dbReference type="InterPro" id="IPR017853">
    <property type="entry name" value="GH"/>
</dbReference>
<dbReference type="AlphaFoldDB" id="A0A0C5WFB8"/>
<dbReference type="EMBL" id="CP007202">
    <property type="protein sequence ID" value="AJR04897.1"/>
    <property type="molecule type" value="Genomic_DNA"/>
</dbReference>
<dbReference type="Pfam" id="PF18962">
    <property type="entry name" value="Por_Secre_tail"/>
    <property type="match status" value="1"/>
</dbReference>
<gene>
    <name evidence="4" type="ORF">AW14_08930</name>
</gene>
<dbReference type="Gene3D" id="3.20.20.80">
    <property type="entry name" value="Glycosidases"/>
    <property type="match status" value="1"/>
</dbReference>
<dbReference type="SUPFAM" id="SSF51445">
    <property type="entry name" value="(Trans)glycosidases"/>
    <property type="match status" value="1"/>
</dbReference>
<reference evidence="4 5" key="1">
    <citation type="submission" date="2014-02" db="EMBL/GenBank/DDBJ databases">
        <authorList>
            <person name="Young C.-C."/>
            <person name="Hameed A."/>
            <person name="Huang H.-C."/>
            <person name="Shahina M."/>
        </authorList>
    </citation>
    <scope>NUCLEOTIDE SEQUENCE [LARGE SCALE GENOMIC DNA]</scope>
    <source>
        <strain evidence="4 5">CC-SAMT-1</strain>
    </source>
</reference>
<dbReference type="KEGG" id="sze:AW14_08930"/>
<proteinExistence type="predicted"/>
<dbReference type="STRING" id="1454006.AW14_08930"/>
<feature type="signal peptide" evidence="2">
    <location>
        <begin position="1"/>
        <end position="23"/>
    </location>
</feature>
<evidence type="ECO:0000313" key="4">
    <source>
        <dbReference type="EMBL" id="AJR04897.1"/>
    </source>
</evidence>
<evidence type="ECO:0000256" key="2">
    <source>
        <dbReference type="SAM" id="SignalP"/>
    </source>
</evidence>
<sequence length="603" mass="66591">MTITKLIPSALIVLFFSTFSTFGQTVTTTLDPTVRDISDLNIGFNRRSDNGTWWTDTSFINLVSEMNPDVVRYPGGTQANYWDWSTGQFLENTDKAWGNKEVLLIPDFITALPSRTKIIYVVNMARPTPATGVSVNASEAVLKSDATLNLKITDMLNAIAEFVSNGKEPYAIELGNEFYFGNIEAGIFEIVEVDNNGTTEYYSGWDAANNQPYLTFDKRDATDISALFYLKQCKTVVSAIKAQYPNMKFALVTTKGGNGNSTRERWNNTIFNNLATNPEFSTLKADVDAVTQHHYLTDTYGDQTVITDNATARVAIAEGIQYPIDAQSDYDLVPNDYKIWLTEYGVTKPNADLTWASGLRFAALAYSWLNRGDKIGQLDYHYISDANVVKTGSPMILAPIGIAAKSLALASANMTEMQKITFSNNPISVNGVESLFGYKFKSGSRETVFIINISNASFSDVQIGNLFTYNGAQTLTRYHSGSPFVSGVADGDSNIVYTNTTLSGSLDARRFSISVIEVDKTLNVSQNEFSKASVFPNPTSDVLNIKASEKINSLELYNINGVKVYSKENIENQFINISKLSSGVYILKLNTNNGSEFKRIIKN</sequence>
<evidence type="ECO:0000256" key="1">
    <source>
        <dbReference type="ARBA" id="ARBA00022729"/>
    </source>
</evidence>
<feature type="domain" description="Secretion system C-terminal sorting" evidence="3">
    <location>
        <begin position="534"/>
        <end position="601"/>
    </location>
</feature>
<protein>
    <recommendedName>
        <fullName evidence="3">Secretion system C-terminal sorting domain-containing protein</fullName>
    </recommendedName>
</protein>
<dbReference type="RefSeq" id="WP_044638459.1">
    <property type="nucleotide sequence ID" value="NZ_CP007202.1"/>
</dbReference>
<keyword evidence="1 2" id="KW-0732">Signal</keyword>
<accession>A0A0C5WFB8</accession>
<dbReference type="Proteomes" id="UP000032229">
    <property type="component" value="Chromosome"/>
</dbReference>
<dbReference type="OrthoDB" id="4522580at2"/>
<dbReference type="NCBIfam" id="TIGR04183">
    <property type="entry name" value="Por_Secre_tail"/>
    <property type="match status" value="1"/>
</dbReference>
<feature type="chain" id="PRO_5002184345" description="Secretion system C-terminal sorting domain-containing protein" evidence="2">
    <location>
        <begin position="24"/>
        <end position="603"/>
    </location>
</feature>